<dbReference type="RefSeq" id="WP_049726191.1">
    <property type="nucleotide sequence ID" value="NZ_CP012154.1"/>
</dbReference>
<dbReference type="Gene3D" id="1.10.287.310">
    <property type="match status" value="1"/>
</dbReference>
<evidence type="ECO:0000256" key="4">
    <source>
        <dbReference type="ARBA" id="ARBA00035204"/>
    </source>
</evidence>
<dbReference type="OrthoDB" id="9815192at2"/>
<dbReference type="PATRIC" id="fig|1579979.3.peg.2330"/>
<dbReference type="HAMAP" id="MF_00374">
    <property type="entry name" value="Ribosomal_uL29"/>
    <property type="match status" value="1"/>
</dbReference>
<dbReference type="KEGG" id="wma:WM2015_2281"/>
<evidence type="ECO:0000256" key="1">
    <source>
        <dbReference type="ARBA" id="ARBA00009254"/>
    </source>
</evidence>
<keyword evidence="7" id="KW-1185">Reference proteome</keyword>
<evidence type="ECO:0000313" key="7">
    <source>
        <dbReference type="Proteomes" id="UP000066624"/>
    </source>
</evidence>
<dbReference type="CDD" id="cd00427">
    <property type="entry name" value="Ribosomal_L29_HIP"/>
    <property type="match status" value="1"/>
</dbReference>
<reference evidence="6 7" key="1">
    <citation type="submission" date="2015-07" db="EMBL/GenBank/DDBJ databases">
        <authorList>
            <person name="Noorani M."/>
        </authorList>
    </citation>
    <scope>NUCLEOTIDE SEQUENCE [LARGE SCALE GENOMIC DNA]</scope>
    <source>
        <strain evidence="6 7">KCTC 42284</strain>
    </source>
</reference>
<dbReference type="PANTHER" id="PTHR10916:SF0">
    <property type="entry name" value="LARGE RIBOSOMAL SUBUNIT PROTEIN UL29C"/>
    <property type="match status" value="1"/>
</dbReference>
<dbReference type="PANTHER" id="PTHR10916">
    <property type="entry name" value="60S RIBOSOMAL PROTEIN L35/50S RIBOSOMAL PROTEIN L29"/>
    <property type="match status" value="1"/>
</dbReference>
<dbReference type="FunFam" id="1.10.287.310:FF:000001">
    <property type="entry name" value="50S ribosomal protein L29"/>
    <property type="match status" value="1"/>
</dbReference>
<keyword evidence="2 5" id="KW-0689">Ribosomal protein</keyword>
<dbReference type="SUPFAM" id="SSF46561">
    <property type="entry name" value="Ribosomal protein L29 (L29p)"/>
    <property type="match status" value="1"/>
</dbReference>
<name>A0A0K0XY71_9GAMM</name>
<dbReference type="Pfam" id="PF00831">
    <property type="entry name" value="Ribosomal_L29"/>
    <property type="match status" value="1"/>
</dbReference>
<keyword evidence="3 5" id="KW-0687">Ribonucleoprotein</keyword>
<evidence type="ECO:0000313" key="6">
    <source>
        <dbReference type="EMBL" id="AKS42644.1"/>
    </source>
</evidence>
<evidence type="ECO:0000256" key="2">
    <source>
        <dbReference type="ARBA" id="ARBA00022980"/>
    </source>
</evidence>
<dbReference type="NCBIfam" id="TIGR00012">
    <property type="entry name" value="L29"/>
    <property type="match status" value="1"/>
</dbReference>
<comment type="similarity">
    <text evidence="1 5">Belongs to the universal ribosomal protein uL29 family.</text>
</comment>
<protein>
    <recommendedName>
        <fullName evidence="4 5">Large ribosomal subunit protein uL29</fullName>
    </recommendedName>
</protein>
<dbReference type="GO" id="GO:0022625">
    <property type="term" value="C:cytosolic large ribosomal subunit"/>
    <property type="evidence" value="ECO:0007669"/>
    <property type="project" value="TreeGrafter"/>
</dbReference>
<dbReference type="InterPro" id="IPR001854">
    <property type="entry name" value="Ribosomal_uL29"/>
</dbReference>
<dbReference type="InterPro" id="IPR050063">
    <property type="entry name" value="Ribosomal_protein_uL29"/>
</dbReference>
<proteinExistence type="inferred from homology"/>
<organism evidence="6 7">
    <name type="scientific">Wenzhouxiangella marina</name>
    <dbReference type="NCBI Taxonomy" id="1579979"/>
    <lineage>
        <taxon>Bacteria</taxon>
        <taxon>Pseudomonadati</taxon>
        <taxon>Pseudomonadota</taxon>
        <taxon>Gammaproteobacteria</taxon>
        <taxon>Chromatiales</taxon>
        <taxon>Wenzhouxiangellaceae</taxon>
        <taxon>Wenzhouxiangella</taxon>
    </lineage>
</organism>
<dbReference type="InterPro" id="IPR036049">
    <property type="entry name" value="Ribosomal_uL29_sf"/>
</dbReference>
<accession>A0A0K0XY71</accession>
<dbReference type="GO" id="GO:0003735">
    <property type="term" value="F:structural constituent of ribosome"/>
    <property type="evidence" value="ECO:0007669"/>
    <property type="project" value="InterPro"/>
</dbReference>
<dbReference type="AlphaFoldDB" id="A0A0K0XY71"/>
<dbReference type="EMBL" id="CP012154">
    <property type="protein sequence ID" value="AKS42644.1"/>
    <property type="molecule type" value="Genomic_DNA"/>
</dbReference>
<gene>
    <name evidence="5" type="primary">rpmC</name>
    <name evidence="6" type="ORF">WM2015_2281</name>
</gene>
<dbReference type="STRING" id="1579979.WM2015_2281"/>
<sequence>MKATELRGKSAAELKELLLELRKEQFGLRMQHGSGSLDGRHQLKLVRRDIARVKTVMNQMQGETA</sequence>
<evidence type="ECO:0000256" key="5">
    <source>
        <dbReference type="HAMAP-Rule" id="MF_00374"/>
    </source>
</evidence>
<evidence type="ECO:0000256" key="3">
    <source>
        <dbReference type="ARBA" id="ARBA00023274"/>
    </source>
</evidence>
<dbReference type="GO" id="GO:0006412">
    <property type="term" value="P:translation"/>
    <property type="evidence" value="ECO:0007669"/>
    <property type="project" value="UniProtKB-UniRule"/>
</dbReference>
<dbReference type="Proteomes" id="UP000066624">
    <property type="component" value="Chromosome"/>
</dbReference>